<dbReference type="GO" id="GO:0008168">
    <property type="term" value="F:methyltransferase activity"/>
    <property type="evidence" value="ECO:0007669"/>
    <property type="project" value="UniProtKB-KW"/>
</dbReference>
<comment type="function">
    <text evidence="1">Specifically methylates the cytosine at position 967 (m5C967) of 16S rRNA.</text>
</comment>
<keyword evidence="7 14" id="KW-0489">Methyltransferase</keyword>
<keyword evidence="6" id="KW-0698">rRNA processing</keyword>
<keyword evidence="10 14" id="KW-0694">RNA-binding</keyword>
<name>A0ABW1XNT6_9ALTE</name>
<feature type="binding site" evidence="14">
    <location>
        <begin position="249"/>
        <end position="255"/>
    </location>
    <ligand>
        <name>S-adenosyl-L-methionine</name>
        <dbReference type="ChEBI" id="CHEBI:59789"/>
    </ligand>
</feature>
<evidence type="ECO:0000256" key="8">
    <source>
        <dbReference type="ARBA" id="ARBA00022679"/>
    </source>
</evidence>
<dbReference type="EMBL" id="JBHSUS010000001">
    <property type="protein sequence ID" value="MFC6441699.1"/>
    <property type="molecule type" value="Genomic_DNA"/>
</dbReference>
<feature type="binding site" evidence="14">
    <location>
        <position position="273"/>
    </location>
    <ligand>
        <name>S-adenosyl-L-methionine</name>
        <dbReference type="ChEBI" id="CHEBI:59789"/>
    </ligand>
</feature>
<comment type="similarity">
    <text evidence="3 14">Belongs to the class I-like SAM-binding methyltransferase superfamily. RsmB/NOP family.</text>
</comment>
<keyword evidence="5" id="KW-0963">Cytoplasm</keyword>
<accession>A0ABW1XNT6</accession>
<dbReference type="RefSeq" id="WP_131257548.1">
    <property type="nucleotide sequence ID" value="NZ_JBHSUS010000001.1"/>
</dbReference>
<dbReference type="Pfam" id="PF01029">
    <property type="entry name" value="NusB"/>
    <property type="match status" value="1"/>
</dbReference>
<dbReference type="PROSITE" id="PS51686">
    <property type="entry name" value="SAM_MT_RSMB_NOP"/>
    <property type="match status" value="1"/>
</dbReference>
<dbReference type="Gene3D" id="3.30.70.1170">
    <property type="entry name" value="Sun protein, domain 3"/>
    <property type="match status" value="1"/>
</dbReference>
<dbReference type="PANTHER" id="PTHR22807">
    <property type="entry name" value="NOP2 YEAST -RELATED NOL1/NOP2/FMU SUN DOMAIN-CONTAINING"/>
    <property type="match status" value="1"/>
</dbReference>
<evidence type="ECO:0000256" key="11">
    <source>
        <dbReference type="ARBA" id="ARBA00030399"/>
    </source>
</evidence>
<evidence type="ECO:0000313" key="16">
    <source>
        <dbReference type="EMBL" id="MFC6441699.1"/>
    </source>
</evidence>
<evidence type="ECO:0000259" key="15">
    <source>
        <dbReference type="PROSITE" id="PS51686"/>
    </source>
</evidence>
<dbReference type="Pfam" id="PF22458">
    <property type="entry name" value="RsmF-B_ferredox"/>
    <property type="match status" value="1"/>
</dbReference>
<feature type="binding site" evidence="14">
    <location>
        <position position="318"/>
    </location>
    <ligand>
        <name>S-adenosyl-L-methionine</name>
        <dbReference type="ChEBI" id="CHEBI:59789"/>
    </ligand>
</feature>
<dbReference type="EC" id="2.1.1.176" evidence="4"/>
<sequence length="428" mass="47784">MKYNIRAICANLLYRVLEQGQSLREQLPAAQAPLTEKDKAWVQEVTYGVLRHLPLLQFWLRPMLSKPLKGKNKVIEHLLLVGLYQLNFTRVSAHAALSETVNACVTLKAPSLKGLVNAILRNAQRQTLPQPEDGAVQNGLPNWLYQHISQAYGERAADVFNAMQHKAPLWLRVNRARVTHQDFLQALTEQQLDFSLSEQHPDAVILNQFADITRLPGFAQGWFSVQDGAAQLAAAYLNPQADERVLDACAAPGGKTGHIAELAPEISELIALDSEASRLERVKENLQRLGHQASIICADAGAIDSWWDGKPFDRILLDAPCSATGVIRRHPDIRWLRKAFDIPALVELQQQILNALWQTLKPGGHLLYATCSILPQENCQQIERFLQQHTDACLLPLPGSDAESVGRQILPGEQQMDGFYYAMLLKSE</sequence>
<keyword evidence="17" id="KW-1185">Reference proteome</keyword>
<evidence type="ECO:0000256" key="12">
    <source>
        <dbReference type="ARBA" id="ARBA00031088"/>
    </source>
</evidence>
<dbReference type="NCBIfam" id="NF011494">
    <property type="entry name" value="PRK14902.1"/>
    <property type="match status" value="1"/>
</dbReference>
<dbReference type="InterPro" id="IPR006027">
    <property type="entry name" value="NusB_RsmB_TIM44"/>
</dbReference>
<dbReference type="CDD" id="cd02440">
    <property type="entry name" value="AdoMet_MTases"/>
    <property type="match status" value="1"/>
</dbReference>
<dbReference type="InterPro" id="IPR001678">
    <property type="entry name" value="MeTrfase_RsmB-F_NOP2_dom"/>
</dbReference>
<feature type="domain" description="SAM-dependent MTase RsmB/NOP-type" evidence="15">
    <location>
        <begin position="159"/>
        <end position="427"/>
    </location>
</feature>
<dbReference type="Gene3D" id="1.10.940.10">
    <property type="entry name" value="NusB-like"/>
    <property type="match status" value="1"/>
</dbReference>
<dbReference type="Gene3D" id="3.40.50.150">
    <property type="entry name" value="Vaccinia Virus protein VP39"/>
    <property type="match status" value="1"/>
</dbReference>
<feature type="active site" description="Nucleophile" evidence="14">
    <location>
        <position position="371"/>
    </location>
</feature>
<evidence type="ECO:0000256" key="6">
    <source>
        <dbReference type="ARBA" id="ARBA00022552"/>
    </source>
</evidence>
<dbReference type="PANTHER" id="PTHR22807:SF61">
    <property type="entry name" value="NOL1_NOP2_SUN FAMILY PROTEIN _ ANTITERMINATION NUSB DOMAIN-CONTAINING PROTEIN"/>
    <property type="match status" value="1"/>
</dbReference>
<dbReference type="InterPro" id="IPR004573">
    <property type="entry name" value="rRNA_ssu_MeTfrase_B"/>
</dbReference>
<organism evidence="16 17">
    <name type="scientific">Pseudobowmanella zhangzhouensis</name>
    <dbReference type="NCBI Taxonomy" id="1537679"/>
    <lineage>
        <taxon>Bacteria</taxon>
        <taxon>Pseudomonadati</taxon>
        <taxon>Pseudomonadota</taxon>
        <taxon>Gammaproteobacteria</taxon>
        <taxon>Alteromonadales</taxon>
        <taxon>Alteromonadaceae</taxon>
    </lineage>
</organism>
<evidence type="ECO:0000256" key="2">
    <source>
        <dbReference type="ARBA" id="ARBA00004496"/>
    </source>
</evidence>
<dbReference type="GO" id="GO:0032259">
    <property type="term" value="P:methylation"/>
    <property type="evidence" value="ECO:0007669"/>
    <property type="project" value="UniProtKB-KW"/>
</dbReference>
<dbReference type="InterPro" id="IPR054728">
    <property type="entry name" value="RsmB-like_ferredoxin"/>
</dbReference>
<dbReference type="InterPro" id="IPR049560">
    <property type="entry name" value="MeTrfase_RsmB-F_NOP2_cat"/>
</dbReference>
<dbReference type="PRINTS" id="PR02008">
    <property type="entry name" value="RCMTFAMILY"/>
</dbReference>
<evidence type="ECO:0000256" key="14">
    <source>
        <dbReference type="PROSITE-ProRule" id="PRU01023"/>
    </source>
</evidence>
<gene>
    <name evidence="16" type="primary">rsmB</name>
    <name evidence="16" type="ORF">ACFP85_16210</name>
</gene>
<dbReference type="SUPFAM" id="SSF53335">
    <property type="entry name" value="S-adenosyl-L-methionine-dependent methyltransferases"/>
    <property type="match status" value="1"/>
</dbReference>
<dbReference type="InterPro" id="IPR023267">
    <property type="entry name" value="RCMT"/>
</dbReference>
<evidence type="ECO:0000256" key="3">
    <source>
        <dbReference type="ARBA" id="ARBA00007494"/>
    </source>
</evidence>
<comment type="subcellular location">
    <subcellularLocation>
        <location evidence="2">Cytoplasm</location>
    </subcellularLocation>
</comment>
<dbReference type="PROSITE" id="PS01153">
    <property type="entry name" value="NOL1_NOP2_SUN"/>
    <property type="match status" value="1"/>
</dbReference>
<protein>
    <recommendedName>
        <fullName evidence="4">16S rRNA (cytosine(967)-C(5))-methyltransferase</fullName>
        <ecNumber evidence="4">2.1.1.176</ecNumber>
    </recommendedName>
    <alternativeName>
        <fullName evidence="11">16S rRNA m5C967 methyltransferase</fullName>
    </alternativeName>
    <alternativeName>
        <fullName evidence="12">rRNA (cytosine-C(5)-)-methyltransferase RsmB</fullName>
    </alternativeName>
</protein>
<dbReference type="Proteomes" id="UP001596364">
    <property type="component" value="Unassembled WGS sequence"/>
</dbReference>
<evidence type="ECO:0000313" key="17">
    <source>
        <dbReference type="Proteomes" id="UP001596364"/>
    </source>
</evidence>
<dbReference type="Pfam" id="PF01189">
    <property type="entry name" value="Methyltr_RsmB-F"/>
    <property type="match status" value="1"/>
</dbReference>
<proteinExistence type="inferred from homology"/>
<feature type="binding site" evidence="14">
    <location>
        <position position="299"/>
    </location>
    <ligand>
        <name>S-adenosyl-L-methionine</name>
        <dbReference type="ChEBI" id="CHEBI:59789"/>
    </ligand>
</feature>
<dbReference type="InterPro" id="IPR035926">
    <property type="entry name" value="NusB-like_sf"/>
</dbReference>
<dbReference type="SUPFAM" id="SSF48013">
    <property type="entry name" value="NusB-like"/>
    <property type="match status" value="1"/>
</dbReference>
<comment type="catalytic activity">
    <reaction evidence="13">
        <text>cytidine(967) in 16S rRNA + S-adenosyl-L-methionine = 5-methylcytidine(967) in 16S rRNA + S-adenosyl-L-homocysteine + H(+)</text>
        <dbReference type="Rhea" id="RHEA:42748"/>
        <dbReference type="Rhea" id="RHEA-COMP:10219"/>
        <dbReference type="Rhea" id="RHEA-COMP:10220"/>
        <dbReference type="ChEBI" id="CHEBI:15378"/>
        <dbReference type="ChEBI" id="CHEBI:57856"/>
        <dbReference type="ChEBI" id="CHEBI:59789"/>
        <dbReference type="ChEBI" id="CHEBI:74483"/>
        <dbReference type="ChEBI" id="CHEBI:82748"/>
        <dbReference type="EC" id="2.1.1.176"/>
    </reaction>
</comment>
<reference evidence="17" key="1">
    <citation type="journal article" date="2019" name="Int. J. Syst. Evol. Microbiol.">
        <title>The Global Catalogue of Microorganisms (GCM) 10K type strain sequencing project: providing services to taxonomists for standard genome sequencing and annotation.</title>
        <authorList>
            <consortium name="The Broad Institute Genomics Platform"/>
            <consortium name="The Broad Institute Genome Sequencing Center for Infectious Disease"/>
            <person name="Wu L."/>
            <person name="Ma J."/>
        </authorList>
    </citation>
    <scope>NUCLEOTIDE SEQUENCE [LARGE SCALE GENOMIC DNA]</scope>
    <source>
        <strain evidence="17">CGMCC 1.16031</strain>
    </source>
</reference>
<keyword evidence="8 14" id="KW-0808">Transferase</keyword>
<dbReference type="NCBIfam" id="TIGR00563">
    <property type="entry name" value="rsmB"/>
    <property type="match status" value="1"/>
</dbReference>
<dbReference type="NCBIfam" id="NF008149">
    <property type="entry name" value="PRK10901.1"/>
    <property type="match status" value="1"/>
</dbReference>
<evidence type="ECO:0000256" key="13">
    <source>
        <dbReference type="ARBA" id="ARBA00047283"/>
    </source>
</evidence>
<keyword evidence="9 14" id="KW-0949">S-adenosyl-L-methionine</keyword>
<evidence type="ECO:0000256" key="1">
    <source>
        <dbReference type="ARBA" id="ARBA00002724"/>
    </source>
</evidence>
<evidence type="ECO:0000256" key="4">
    <source>
        <dbReference type="ARBA" id="ARBA00012140"/>
    </source>
</evidence>
<evidence type="ECO:0000256" key="10">
    <source>
        <dbReference type="ARBA" id="ARBA00022884"/>
    </source>
</evidence>
<evidence type="ECO:0000256" key="5">
    <source>
        <dbReference type="ARBA" id="ARBA00022490"/>
    </source>
</evidence>
<comment type="caution">
    <text evidence="16">The sequence shown here is derived from an EMBL/GenBank/DDBJ whole genome shotgun (WGS) entry which is preliminary data.</text>
</comment>
<evidence type="ECO:0000256" key="9">
    <source>
        <dbReference type="ARBA" id="ARBA00022691"/>
    </source>
</evidence>
<evidence type="ECO:0000256" key="7">
    <source>
        <dbReference type="ARBA" id="ARBA00022603"/>
    </source>
</evidence>
<dbReference type="InterPro" id="IPR029063">
    <property type="entry name" value="SAM-dependent_MTases_sf"/>
</dbReference>
<dbReference type="InterPro" id="IPR018314">
    <property type="entry name" value="RsmB/NOL1/NOP2-like_CS"/>
</dbReference>